<keyword evidence="2" id="KW-1185">Reference proteome</keyword>
<reference evidence="1 2" key="1">
    <citation type="submission" date="2020-07" db="EMBL/GenBank/DDBJ databases">
        <authorList>
            <person name="Li M."/>
        </authorList>
    </citation>
    <scope>NUCLEOTIDE SEQUENCE [LARGE SCALE GENOMIC DNA]</scope>
    <source>
        <strain evidence="1 2">DSM 23284</strain>
    </source>
</reference>
<reference evidence="1 2" key="2">
    <citation type="submission" date="2020-08" db="EMBL/GenBank/DDBJ databases">
        <title>Stappia taiwanensis sp. nov., isolated from a coastal thermal spring.</title>
        <authorList>
            <person name="Kampfer P."/>
        </authorList>
    </citation>
    <scope>NUCLEOTIDE SEQUENCE [LARGE SCALE GENOMIC DNA]</scope>
    <source>
        <strain evidence="1 2">DSM 23284</strain>
    </source>
</reference>
<dbReference type="Gene3D" id="2.130.10.10">
    <property type="entry name" value="YVTN repeat-like/Quinoprotein amine dehydrogenase"/>
    <property type="match status" value="2"/>
</dbReference>
<dbReference type="EMBL" id="JACEON010000010">
    <property type="protein sequence ID" value="MBA4612386.1"/>
    <property type="molecule type" value="Genomic_DNA"/>
</dbReference>
<accession>A0A838XV74</accession>
<dbReference type="SUPFAM" id="SSF50978">
    <property type="entry name" value="WD40 repeat-like"/>
    <property type="match status" value="1"/>
</dbReference>
<protein>
    <submittedName>
        <fullName evidence="1">WD40 repeat domain-containing protein</fullName>
    </submittedName>
</protein>
<dbReference type="InterPro" id="IPR015943">
    <property type="entry name" value="WD40/YVTN_repeat-like_dom_sf"/>
</dbReference>
<evidence type="ECO:0000313" key="2">
    <source>
        <dbReference type="Proteomes" id="UP000559404"/>
    </source>
</evidence>
<sequence length="326" mass="34442">MLTLAPYEFGGFVVAAGFLGQTPAFALGDGTVRLFPDGAERSVEVHQGGLLAACRSQDGAALITGGDDGLVRRTATDGPVETLAELPRKWIDIVAAGPQGAVGFASGRNAHVRLSSGELRDFSAARAVGGLAFAPKGLRLAVARYDGVTLHWVNTQAPAQELAWKGAHARVLFSPDGKYVVTTMPENALHGWRLSDGQDMRMTGYPGKVKSVDWSARGRYLATSGANAAILWPFFGKTGPMGQQPLQLGTRSDQLVTQVACHPSEEVIAIGYQDGMVLAVRFADQQEVLLRRPGRSGISTLAWDSVGARLVFGTEEGEAGLISLNG</sequence>
<dbReference type="PANTHER" id="PTHR19879:SF9">
    <property type="entry name" value="TRANSCRIPTION INITIATION FACTOR TFIID SUBUNIT 5"/>
    <property type="match status" value="1"/>
</dbReference>
<dbReference type="AlphaFoldDB" id="A0A838XV74"/>
<gene>
    <name evidence="1" type="ORF">H1W37_12030</name>
</gene>
<organism evidence="1 2">
    <name type="scientific">Stappia taiwanensis</name>
    <dbReference type="NCBI Taxonomy" id="992267"/>
    <lineage>
        <taxon>Bacteria</taxon>
        <taxon>Pseudomonadati</taxon>
        <taxon>Pseudomonadota</taxon>
        <taxon>Alphaproteobacteria</taxon>
        <taxon>Hyphomicrobiales</taxon>
        <taxon>Stappiaceae</taxon>
        <taxon>Stappia</taxon>
    </lineage>
</organism>
<dbReference type="PANTHER" id="PTHR19879">
    <property type="entry name" value="TRANSCRIPTION INITIATION FACTOR TFIID"/>
    <property type="match status" value="1"/>
</dbReference>
<dbReference type="RefSeq" id="WP_181760578.1">
    <property type="nucleotide sequence ID" value="NZ_BMCR01000009.1"/>
</dbReference>
<name>A0A838XV74_9HYPH</name>
<dbReference type="Proteomes" id="UP000559404">
    <property type="component" value="Unassembled WGS sequence"/>
</dbReference>
<dbReference type="SMART" id="SM00320">
    <property type="entry name" value="WD40"/>
    <property type="match status" value="5"/>
</dbReference>
<dbReference type="InterPro" id="IPR001680">
    <property type="entry name" value="WD40_rpt"/>
</dbReference>
<proteinExistence type="predicted"/>
<comment type="caution">
    <text evidence="1">The sequence shown here is derived from an EMBL/GenBank/DDBJ whole genome shotgun (WGS) entry which is preliminary data.</text>
</comment>
<dbReference type="Pfam" id="PF00400">
    <property type="entry name" value="WD40"/>
    <property type="match status" value="1"/>
</dbReference>
<evidence type="ECO:0000313" key="1">
    <source>
        <dbReference type="EMBL" id="MBA4612386.1"/>
    </source>
</evidence>
<dbReference type="InterPro" id="IPR036322">
    <property type="entry name" value="WD40_repeat_dom_sf"/>
</dbReference>